<comment type="similarity">
    <text evidence="1">Belongs to the DIP2 family.</text>
</comment>
<feature type="domain" description="DMAP1-binding" evidence="4">
    <location>
        <begin position="1"/>
        <end position="104"/>
    </location>
</feature>
<evidence type="ECO:0000256" key="2">
    <source>
        <dbReference type="ARBA" id="ARBA00022553"/>
    </source>
</evidence>
<proteinExistence type="inferred from homology"/>
<evidence type="ECO:0000256" key="1">
    <source>
        <dbReference type="ARBA" id="ARBA00007735"/>
    </source>
</evidence>
<feature type="region of interest" description="Disordered" evidence="3">
    <location>
        <begin position="152"/>
        <end position="175"/>
    </location>
</feature>
<evidence type="ECO:0000313" key="5">
    <source>
        <dbReference type="Ensembl" id="ENSSRHP00000035468.1"/>
    </source>
</evidence>
<accession>A0A673ICR7</accession>
<feature type="region of interest" description="Disordered" evidence="3">
    <location>
        <begin position="43"/>
        <end position="71"/>
    </location>
</feature>
<dbReference type="CDD" id="cd05905">
    <property type="entry name" value="Dip2"/>
    <property type="match status" value="2"/>
</dbReference>
<organism evidence="5 6">
    <name type="scientific">Sinocyclocheilus rhinocerous</name>
    <dbReference type="NCBI Taxonomy" id="307959"/>
    <lineage>
        <taxon>Eukaryota</taxon>
        <taxon>Metazoa</taxon>
        <taxon>Chordata</taxon>
        <taxon>Craniata</taxon>
        <taxon>Vertebrata</taxon>
        <taxon>Euteleostomi</taxon>
        <taxon>Actinopterygii</taxon>
        <taxon>Neopterygii</taxon>
        <taxon>Teleostei</taxon>
        <taxon>Ostariophysi</taxon>
        <taxon>Cypriniformes</taxon>
        <taxon>Cyprinidae</taxon>
        <taxon>Cyprininae</taxon>
        <taxon>Sinocyclocheilus</taxon>
    </lineage>
</organism>
<dbReference type="InterPro" id="IPR010506">
    <property type="entry name" value="DMAP1-bd"/>
</dbReference>
<dbReference type="PROSITE" id="PS51912">
    <property type="entry name" value="DMAP1_BIND"/>
    <property type="match status" value="1"/>
</dbReference>
<keyword evidence="2" id="KW-0597">Phosphoprotein</keyword>
<dbReference type="InterPro" id="IPR042099">
    <property type="entry name" value="ANL_N_sf"/>
</dbReference>
<gene>
    <name evidence="5" type="primary">LOC107752588</name>
</gene>
<evidence type="ECO:0000259" key="4">
    <source>
        <dbReference type="PROSITE" id="PS51912"/>
    </source>
</evidence>
<protein>
    <submittedName>
        <fullName evidence="5">Disco-interacting protein 2 homolog A-like</fullName>
    </submittedName>
</protein>
<sequence length="1535" mass="169149">MLMLVHSYKLHNIVRCDITQKGYEKKRGKLLAPYIPQIQEHRIQTSSQVAPPGSKQNKPRVANSRDERFRSDLHTEAVQAALAKYKERKMPMPSKRRSVLVQSSVEACTPPDTSSASEDEGSLRRQGRIASSSPYQAHPSVEHWFNRVIQGSSTSSSASSTSSHPGGRPHHATNATSASAATVLADLMAHTQLGQFSLQLTSLHVFRTDLPSGFIHSVFRFICLLKLRCSVMETADGVPVNSRVSSKIQQLLNTLKRPKRPPLQEFFVDDFEELLDVQHPDPNQPKPEGGEMKPLNGEPLGVVTNWPPSLMASLQRWGTTQPKSPCLTALDNAGKPVYTLTYGKLWTRSQKLSYTLLNKLSTRNEPLLRPGDRVALVFPNNDPVMFMVAFYGCLLAELVPVPIEVPLTRKDAGSQQVGFLLGSCGVTLALTTDACQKGLPKAQTGEVVTFKGWPRLLWFVTDGKHVVKPPKDWHPPIRDTSNEIAYIEYKTSKEGSTMGITVSHSAMLAHCHALTQACGYTEGEIITNVLDFKRDAGLWHGVLTSVMNRMHVISIPYSLMKVNPLSWIQKVHTYKARVAVVKSRDMHWSLLAQRDQRDISLSSLRMLIVADGANPCEYTLKQNNLTTIINSNGMEHILNCHQNIVYVVYIEMPPEMGVPPPGKAVLSMSGLSYGVIRVDTEEKLSVLTVQDVGQVMPGALVCVIQVEGTPYLCRMDEVGEICMSSSSTGISYYGLPGMAKNVFETIPVTSSGAPIGDRPFTRTSLLGFIGPDNLVFVVGKMDGLMVVSGRRHNADDVVATALAVEPMKFVYRGRIAVFSVSVLHDERIVVVAEQRPDGSEEDSFQWMSRVLQAIDSIHQVGVYCLALVPANTLPKAPLGGIHITETKQRFLEGALHPCNVLMCPHTCVTNLPKPRQKQPEVGPASMIVGNLVAGKRIAQACGRDVSQLEDNDQFLYMQDVLQWRAQATPDHPLFLLLNAKGTVANTASCVQLHKRAERVAVALMERGRLNTGDHVALVYPPGIDLIATFYGCLYAGCVPVTVRPPHPQNLTTTLPTVSKSVCILTTQAIMKLLKSKEAAATVDIKTWPLVLDTDDLPRKRIPQIYKPPTPEMLAYLDFSVSTTGILAGVKMSHAATSALCRSIKLQCELYPSRQITICLDPYCGLGFALWCLCSVYSGHKSILVPPLELETNPSLWLSAVSQYKVRVTFCSYSVMEMCTKGLGSQTEALRLRNVNLSCVRTCMVVAEERPRITLTQSFSKIFKDLGLSSRAVSTTFGCRVNVAICLQGTAGPDPTTVYLDMRALRHDRVRLVERGSPHSLPLMESGKILPGVKVIIANTETKGPLGDSHLGEIWVSSPHNATGYYTVYGEEALHADHFSTRLSFGDTQTVWARTGYLGFLRRTELTDASGERHDALYVVGSLDETLELRGMRYHPIDIETSVIRSHKSIAECAVFTWTNLLVVVVELEGSEQEALDLVALVTNVVLEEHYLIVGVVVVVDPGVIPINSRGEKQRMHLRDGFLADQLDPIYVAYNM</sequence>
<keyword evidence="6" id="KW-1185">Reference proteome</keyword>
<dbReference type="PANTHER" id="PTHR22754:SF34">
    <property type="entry name" value="DISCO-INTERACTING PROTEIN 2 HOMOLOG A"/>
    <property type="match status" value="1"/>
</dbReference>
<dbReference type="InterPro" id="IPR000873">
    <property type="entry name" value="AMP-dep_synth/lig_dom"/>
</dbReference>
<dbReference type="PANTHER" id="PTHR22754">
    <property type="entry name" value="DISCO-INTERACTING PROTEIN 2 DIP2 -RELATED"/>
    <property type="match status" value="1"/>
</dbReference>
<dbReference type="InterPro" id="IPR045851">
    <property type="entry name" value="AMP-bd_C_sf"/>
</dbReference>
<evidence type="ECO:0000256" key="3">
    <source>
        <dbReference type="SAM" id="MobiDB-lite"/>
    </source>
</evidence>
<dbReference type="FunFam" id="3.40.50.12780:FF:000004">
    <property type="entry name" value="Disco interacting protein 2 homolog A"/>
    <property type="match status" value="1"/>
</dbReference>
<reference evidence="5" key="2">
    <citation type="submission" date="2025-09" db="UniProtKB">
        <authorList>
            <consortium name="Ensembl"/>
        </authorList>
    </citation>
    <scope>IDENTIFICATION</scope>
</reference>
<dbReference type="InterPro" id="IPR025110">
    <property type="entry name" value="AMP-bd_C"/>
</dbReference>
<feature type="compositionally biased region" description="Polar residues" evidence="3">
    <location>
        <begin position="100"/>
        <end position="116"/>
    </location>
</feature>
<dbReference type="SMART" id="SM01137">
    <property type="entry name" value="DMAP_binding"/>
    <property type="match status" value="1"/>
</dbReference>
<evidence type="ECO:0000313" key="6">
    <source>
        <dbReference type="Proteomes" id="UP000472270"/>
    </source>
</evidence>
<dbReference type="Pfam" id="PF06464">
    <property type="entry name" value="DMAP_binding"/>
    <property type="match status" value="1"/>
</dbReference>
<reference evidence="5" key="1">
    <citation type="submission" date="2025-08" db="UniProtKB">
        <authorList>
            <consortium name="Ensembl"/>
        </authorList>
    </citation>
    <scope>IDENTIFICATION</scope>
</reference>
<dbReference type="Pfam" id="PF00501">
    <property type="entry name" value="AMP-binding"/>
    <property type="match status" value="2"/>
</dbReference>
<dbReference type="FunFam" id="3.30.300.30:FF:000001">
    <property type="entry name" value="DIP2 disco-interacting protein 2 homolog C"/>
    <property type="match status" value="1"/>
</dbReference>
<dbReference type="Pfam" id="PF23024">
    <property type="entry name" value="AMP-dom_DIP2-like"/>
    <property type="match status" value="1"/>
</dbReference>
<dbReference type="Ensembl" id="ENSSRHT00000036503.1">
    <property type="protein sequence ID" value="ENSSRHP00000035468.1"/>
    <property type="gene ID" value="ENSSRHG00000016162.1"/>
</dbReference>
<feature type="region of interest" description="Disordered" evidence="3">
    <location>
        <begin position="84"/>
        <end position="137"/>
    </location>
</feature>
<dbReference type="FunFam" id="3.30.300.30:FF:000003">
    <property type="entry name" value="DIP2 disco-interacting protein 2 homolog A"/>
    <property type="match status" value="1"/>
</dbReference>
<dbReference type="Gene3D" id="3.30.300.30">
    <property type="match status" value="2"/>
</dbReference>
<dbReference type="Proteomes" id="UP000472270">
    <property type="component" value="Unassembled WGS sequence"/>
</dbReference>
<dbReference type="GO" id="GO:0009986">
    <property type="term" value="C:cell surface"/>
    <property type="evidence" value="ECO:0007669"/>
    <property type="project" value="TreeGrafter"/>
</dbReference>
<dbReference type="Gene3D" id="3.40.50.12780">
    <property type="entry name" value="N-terminal domain of ligase-like"/>
    <property type="match status" value="2"/>
</dbReference>
<name>A0A673ICR7_9TELE</name>
<dbReference type="InterPro" id="IPR037337">
    <property type="entry name" value="Dip2-like_dom"/>
</dbReference>
<dbReference type="SUPFAM" id="SSF56801">
    <property type="entry name" value="Acetyl-CoA synthetase-like"/>
    <property type="match status" value="2"/>
</dbReference>
<feature type="compositionally biased region" description="Low complexity" evidence="3">
    <location>
        <begin position="152"/>
        <end position="163"/>
    </location>
</feature>